<organism evidence="2 3">
    <name type="scientific">Rhodopirellula baltica WH47</name>
    <dbReference type="NCBI Taxonomy" id="991778"/>
    <lineage>
        <taxon>Bacteria</taxon>
        <taxon>Pseudomonadati</taxon>
        <taxon>Planctomycetota</taxon>
        <taxon>Planctomycetia</taxon>
        <taxon>Pirellulales</taxon>
        <taxon>Pirellulaceae</taxon>
        <taxon>Rhodopirellula</taxon>
    </lineage>
</organism>
<dbReference type="AlphaFoldDB" id="F2AYV2"/>
<reference evidence="2 3" key="1">
    <citation type="journal article" date="2013" name="Mar. Genomics">
        <title>Expression of sulfatases in Rhodopirellula baltica and the diversity of sulfatases in the genus Rhodopirellula.</title>
        <authorList>
            <person name="Wegner C.E."/>
            <person name="Richter-Heitmann T."/>
            <person name="Klindworth A."/>
            <person name="Klockow C."/>
            <person name="Richter M."/>
            <person name="Achstetter T."/>
            <person name="Glockner F.O."/>
            <person name="Harder J."/>
        </authorList>
    </citation>
    <scope>NUCLEOTIDE SEQUENCE [LARGE SCALE GENOMIC DNA]</scope>
    <source>
        <strain evidence="2 3">WH47</strain>
    </source>
</reference>
<evidence type="ECO:0000256" key="1">
    <source>
        <dbReference type="SAM" id="Phobius"/>
    </source>
</evidence>
<sequence length="88" mass="9468">MNSAPPNDRTPQEPEALAARFLDVATFWPYLNILASPIALGFDLPWVAIAFSVAALILSAIGLGGFILLPMLIWSVAYIAMAVRQLIA</sequence>
<feature type="transmembrane region" description="Helical" evidence="1">
    <location>
        <begin position="46"/>
        <end position="79"/>
    </location>
</feature>
<gene>
    <name evidence="2" type="ORF">RBWH47_04688</name>
</gene>
<proteinExistence type="predicted"/>
<dbReference type="EMBL" id="AFAR01000246">
    <property type="protein sequence ID" value="EGF25137.1"/>
    <property type="molecule type" value="Genomic_DNA"/>
</dbReference>
<keyword evidence="1" id="KW-0812">Transmembrane</keyword>
<dbReference type="PATRIC" id="fig|991778.3.peg.5195"/>
<feature type="transmembrane region" description="Helical" evidence="1">
    <location>
        <begin position="21"/>
        <end position="40"/>
    </location>
</feature>
<comment type="caution">
    <text evidence="2">The sequence shown here is derived from an EMBL/GenBank/DDBJ whole genome shotgun (WGS) entry which is preliminary data.</text>
</comment>
<accession>F2AYV2</accession>
<name>F2AYV2_RHOBT</name>
<dbReference type="Proteomes" id="UP000006222">
    <property type="component" value="Unassembled WGS sequence"/>
</dbReference>
<keyword evidence="1" id="KW-1133">Transmembrane helix</keyword>
<evidence type="ECO:0000313" key="3">
    <source>
        <dbReference type="Proteomes" id="UP000006222"/>
    </source>
</evidence>
<protein>
    <submittedName>
        <fullName evidence="2">Uncharacterized protein</fullName>
    </submittedName>
</protein>
<evidence type="ECO:0000313" key="2">
    <source>
        <dbReference type="EMBL" id="EGF25137.1"/>
    </source>
</evidence>
<keyword evidence="1" id="KW-0472">Membrane</keyword>